<feature type="transmembrane region" description="Helical" evidence="10">
    <location>
        <begin position="415"/>
        <end position="434"/>
    </location>
</feature>
<keyword evidence="8" id="KW-0902">Two-component regulatory system</keyword>
<dbReference type="Gene3D" id="3.30.565.10">
    <property type="entry name" value="Histidine kinase-like ATPase, C-terminal domain"/>
    <property type="match status" value="1"/>
</dbReference>
<dbReference type="GO" id="GO:0005524">
    <property type="term" value="F:ATP binding"/>
    <property type="evidence" value="ECO:0007669"/>
    <property type="project" value="UniProtKB-KW"/>
</dbReference>
<evidence type="ECO:0000313" key="12">
    <source>
        <dbReference type="EMBL" id="KUF18785.1"/>
    </source>
</evidence>
<feature type="compositionally biased region" description="Low complexity" evidence="9">
    <location>
        <begin position="332"/>
        <end position="359"/>
    </location>
</feature>
<dbReference type="InterPro" id="IPR036890">
    <property type="entry name" value="HATPase_C_sf"/>
</dbReference>
<evidence type="ECO:0000259" key="11">
    <source>
        <dbReference type="Pfam" id="PF07730"/>
    </source>
</evidence>
<feature type="region of interest" description="Disordered" evidence="9">
    <location>
        <begin position="320"/>
        <end position="367"/>
    </location>
</feature>
<feature type="domain" description="Signal transduction histidine kinase subgroup 3 dimerisation and phosphoacceptor" evidence="11">
    <location>
        <begin position="179"/>
        <end position="231"/>
    </location>
</feature>
<accession>A0A0W7X7P5</accession>
<evidence type="ECO:0000256" key="10">
    <source>
        <dbReference type="SAM" id="Phobius"/>
    </source>
</evidence>
<reference evidence="12 13" key="1">
    <citation type="submission" date="2015-12" db="EMBL/GenBank/DDBJ databases">
        <title>Draft genome sequence of Streptomyces silvensis ATCC 53525, a producer of novel hormone antagonists.</title>
        <authorList>
            <person name="Johnston C.W."/>
            <person name="Li Y."/>
            <person name="Magarvey N.A."/>
        </authorList>
    </citation>
    <scope>NUCLEOTIDE SEQUENCE [LARGE SCALE GENOMIC DNA]</scope>
    <source>
        <strain evidence="12 13">ATCC 53525</strain>
    </source>
</reference>
<keyword evidence="13" id="KW-1185">Reference proteome</keyword>
<dbReference type="EMBL" id="LOCL01000029">
    <property type="protein sequence ID" value="KUF18785.1"/>
    <property type="molecule type" value="Genomic_DNA"/>
</dbReference>
<evidence type="ECO:0000256" key="1">
    <source>
        <dbReference type="ARBA" id="ARBA00000085"/>
    </source>
</evidence>
<evidence type="ECO:0000256" key="5">
    <source>
        <dbReference type="ARBA" id="ARBA00022741"/>
    </source>
</evidence>
<comment type="caution">
    <text evidence="12">The sequence shown here is derived from an EMBL/GenBank/DDBJ whole genome shotgun (WGS) entry which is preliminary data.</text>
</comment>
<gene>
    <name evidence="12" type="ORF">AT728_07010</name>
</gene>
<organism evidence="12 13">
    <name type="scientific">Streptomyces silvensis</name>
    <dbReference type="NCBI Taxonomy" id="1765722"/>
    <lineage>
        <taxon>Bacteria</taxon>
        <taxon>Bacillati</taxon>
        <taxon>Actinomycetota</taxon>
        <taxon>Actinomycetes</taxon>
        <taxon>Kitasatosporales</taxon>
        <taxon>Streptomycetaceae</taxon>
        <taxon>Streptomyces</taxon>
    </lineage>
</organism>
<keyword evidence="3" id="KW-0597">Phosphoprotein</keyword>
<keyword evidence="6 12" id="KW-0418">Kinase</keyword>
<dbReference type="EC" id="2.7.13.3" evidence="2"/>
<dbReference type="Gene3D" id="1.20.5.1930">
    <property type="match status" value="1"/>
</dbReference>
<dbReference type="PANTHER" id="PTHR24421">
    <property type="entry name" value="NITRATE/NITRITE SENSOR PROTEIN NARX-RELATED"/>
    <property type="match status" value="1"/>
</dbReference>
<feature type="region of interest" description="Disordered" evidence="9">
    <location>
        <begin position="675"/>
        <end position="696"/>
    </location>
</feature>
<evidence type="ECO:0000256" key="9">
    <source>
        <dbReference type="SAM" id="MobiDB-lite"/>
    </source>
</evidence>
<sequence>MDRLNDRYAPVLLLAVQAALWPGTALLAGRPPAATELLAAALVDGLATAALAARRRHPVPALVLVAAACATVAQALPVPAVAVIGTAGVALALHTVAAERDTPTALLSTGTLAAWQALHGLSLHGLGDRDGLALGATVLLYAAATATGMYVRRSRAARHAAEQRLHRARAERHRLPAAERRRMERELHDISAHHLTAVVVTVEAALELREKRPELAVEAAEFAAETGREVTRALSAVKTPAAHSPQEQPAPQDRLDDLVAGFRALGQPLTCDIQAPPDGTTADAAYGIIREALTNAVRHAFGTPTTVTCVYGDTHTEITVTNEPPPAVASVAADTPGASASASASPSASTSPSASAPARGLGGGRGQNLLRSRAREAGGTLTTGPTPEGGWRVHAVLPGRTGTGPAASAPRGHRLAQCVAAAGLCLQPLLPTVVIRDHATSAGADISVGVLFALLATAQATTLLWLRRAPRATFAALLTLGVLWPLATTAAPYTGPAVLPPALGALATCAALFAVAARTAADGPALALVPPGRSAPYETVRAVPRWTLPAAVAAVHAVTVAVVLLVRSSPAPGAVAAAGAGGALVTAAAWVLGTGHGRRRHRARATHEDSLTAWTHEAVRHAWAERRRITVGLETTVLARTAEVVEQAEAGHLPQTAERARHALTAMRALLDTVRNGEGNEGGNGPGVPGDSLRPQPTLQALDLLLHQYRATGRQVDVRITDRFPAALSPEVDLATYRAAEIILETCGDEPATLALDRTDDILTLTATGVPRATRPPARQRLATRAAALGGTLTTPRPDTVELRLPHTPSTHPAGVRTEEDPR</sequence>
<dbReference type="CDD" id="cd16917">
    <property type="entry name" value="HATPase_UhpB-NarQ-NarX-like"/>
    <property type="match status" value="1"/>
</dbReference>
<feature type="compositionally biased region" description="Gly residues" evidence="9">
    <location>
        <begin position="679"/>
        <end position="688"/>
    </location>
</feature>
<evidence type="ECO:0000256" key="8">
    <source>
        <dbReference type="ARBA" id="ARBA00023012"/>
    </source>
</evidence>
<protein>
    <recommendedName>
        <fullName evidence="2">histidine kinase</fullName>
        <ecNumber evidence="2">2.7.13.3</ecNumber>
    </recommendedName>
</protein>
<dbReference type="SUPFAM" id="SSF55874">
    <property type="entry name" value="ATPase domain of HSP90 chaperone/DNA topoisomerase II/histidine kinase"/>
    <property type="match status" value="1"/>
</dbReference>
<dbReference type="Pfam" id="PF07730">
    <property type="entry name" value="HisKA_3"/>
    <property type="match status" value="1"/>
</dbReference>
<keyword evidence="10" id="KW-1133">Transmembrane helix</keyword>
<keyword evidence="10" id="KW-0812">Transmembrane</keyword>
<dbReference type="GO" id="GO:0000155">
    <property type="term" value="F:phosphorelay sensor kinase activity"/>
    <property type="evidence" value="ECO:0007669"/>
    <property type="project" value="InterPro"/>
</dbReference>
<keyword evidence="7" id="KW-0067">ATP-binding</keyword>
<keyword evidence="10" id="KW-0472">Membrane</keyword>
<keyword evidence="4" id="KW-0808">Transferase</keyword>
<evidence type="ECO:0000256" key="6">
    <source>
        <dbReference type="ARBA" id="ARBA00022777"/>
    </source>
</evidence>
<feature type="transmembrane region" description="Helical" evidence="10">
    <location>
        <begin position="132"/>
        <end position="151"/>
    </location>
</feature>
<proteinExistence type="predicted"/>
<comment type="catalytic activity">
    <reaction evidence="1">
        <text>ATP + protein L-histidine = ADP + protein N-phospho-L-histidine.</text>
        <dbReference type="EC" id="2.7.13.3"/>
    </reaction>
</comment>
<evidence type="ECO:0000256" key="3">
    <source>
        <dbReference type="ARBA" id="ARBA00022553"/>
    </source>
</evidence>
<dbReference type="InterPro" id="IPR011712">
    <property type="entry name" value="Sig_transdc_His_kin_sub3_dim/P"/>
</dbReference>
<dbReference type="InterPro" id="IPR050482">
    <property type="entry name" value="Sensor_HK_TwoCompSys"/>
</dbReference>
<evidence type="ECO:0000256" key="2">
    <source>
        <dbReference type="ARBA" id="ARBA00012438"/>
    </source>
</evidence>
<feature type="transmembrane region" description="Helical" evidence="10">
    <location>
        <begin position="446"/>
        <end position="466"/>
    </location>
</feature>
<dbReference type="STRING" id="1765722.AT728_07010"/>
<dbReference type="PANTHER" id="PTHR24421:SF10">
    <property type="entry name" value="NITRATE_NITRITE SENSOR PROTEIN NARQ"/>
    <property type="match status" value="1"/>
</dbReference>
<evidence type="ECO:0000256" key="7">
    <source>
        <dbReference type="ARBA" id="ARBA00022840"/>
    </source>
</evidence>
<evidence type="ECO:0000313" key="13">
    <source>
        <dbReference type="Proteomes" id="UP000054804"/>
    </source>
</evidence>
<evidence type="ECO:0000256" key="4">
    <source>
        <dbReference type="ARBA" id="ARBA00022679"/>
    </source>
</evidence>
<feature type="transmembrane region" description="Helical" evidence="10">
    <location>
        <begin position="571"/>
        <end position="592"/>
    </location>
</feature>
<dbReference type="AlphaFoldDB" id="A0A0W7X7P5"/>
<dbReference type="OrthoDB" id="4335084at2"/>
<feature type="transmembrane region" description="Helical" evidence="10">
    <location>
        <begin position="473"/>
        <end position="493"/>
    </location>
</feature>
<dbReference type="RefSeq" id="WP_058846944.1">
    <property type="nucleotide sequence ID" value="NZ_LOCL01000029.1"/>
</dbReference>
<dbReference type="GO" id="GO:0046983">
    <property type="term" value="F:protein dimerization activity"/>
    <property type="evidence" value="ECO:0007669"/>
    <property type="project" value="InterPro"/>
</dbReference>
<dbReference type="Proteomes" id="UP000054804">
    <property type="component" value="Unassembled WGS sequence"/>
</dbReference>
<feature type="transmembrane region" description="Helical" evidence="10">
    <location>
        <begin position="542"/>
        <end position="565"/>
    </location>
</feature>
<name>A0A0W7X7P5_9ACTN</name>
<feature type="region of interest" description="Disordered" evidence="9">
    <location>
        <begin position="789"/>
        <end position="823"/>
    </location>
</feature>
<keyword evidence="5" id="KW-0547">Nucleotide-binding</keyword>
<dbReference type="GO" id="GO:0016020">
    <property type="term" value="C:membrane"/>
    <property type="evidence" value="ECO:0007669"/>
    <property type="project" value="InterPro"/>
</dbReference>
<feature type="transmembrane region" description="Helical" evidence="10">
    <location>
        <begin position="499"/>
        <end position="521"/>
    </location>
</feature>
<feature type="transmembrane region" description="Helical" evidence="10">
    <location>
        <begin position="63"/>
        <end position="93"/>
    </location>
</feature>